<evidence type="ECO:0000256" key="1">
    <source>
        <dbReference type="SAM" id="SignalP"/>
    </source>
</evidence>
<keyword evidence="1" id="KW-0732">Signal</keyword>
<dbReference type="InterPro" id="IPR025921">
    <property type="entry name" value="HmuY"/>
</dbReference>
<organism evidence="2 3">
    <name type="scientific">Rikenella microfusus</name>
    <dbReference type="NCBI Taxonomy" id="28139"/>
    <lineage>
        <taxon>Bacteria</taxon>
        <taxon>Pseudomonadati</taxon>
        <taxon>Bacteroidota</taxon>
        <taxon>Bacteroidia</taxon>
        <taxon>Bacteroidales</taxon>
        <taxon>Rikenellaceae</taxon>
        <taxon>Rikenella</taxon>
    </lineage>
</organism>
<dbReference type="STRING" id="880526.GCA_000427365_02130"/>
<evidence type="ECO:0000313" key="2">
    <source>
        <dbReference type="EMBL" id="SUE34465.1"/>
    </source>
</evidence>
<dbReference type="CDD" id="cd12105">
    <property type="entry name" value="HmuY"/>
    <property type="match status" value="1"/>
</dbReference>
<gene>
    <name evidence="2" type="ORF">NCTC11190_01689</name>
</gene>
<dbReference type="Proteomes" id="UP000255233">
    <property type="component" value="Unassembled WGS sequence"/>
</dbReference>
<accession>A0A379MSG5</accession>
<evidence type="ECO:0008006" key="4">
    <source>
        <dbReference type="Google" id="ProtNLM"/>
    </source>
</evidence>
<keyword evidence="3" id="KW-1185">Reference proteome</keyword>
<dbReference type="AlphaFoldDB" id="A0A379MSG5"/>
<dbReference type="EMBL" id="UGVL01000001">
    <property type="protein sequence ID" value="SUE34465.1"/>
    <property type="molecule type" value="Genomic_DNA"/>
</dbReference>
<dbReference type="OrthoDB" id="1004781at2"/>
<proteinExistence type="predicted"/>
<feature type="chain" id="PRO_5016995803" description="HmuY protein" evidence="1">
    <location>
        <begin position="23"/>
        <end position="197"/>
    </location>
</feature>
<feature type="signal peptide" evidence="1">
    <location>
        <begin position="1"/>
        <end position="22"/>
    </location>
</feature>
<name>A0A379MSG5_9BACT</name>
<protein>
    <recommendedName>
        <fullName evidence="4">HmuY protein</fullName>
    </recommendedName>
</protein>
<dbReference type="Pfam" id="PF14064">
    <property type="entry name" value="HmuY"/>
    <property type="match status" value="1"/>
</dbReference>
<reference evidence="2 3" key="1">
    <citation type="submission" date="2018-06" db="EMBL/GenBank/DDBJ databases">
        <authorList>
            <consortium name="Pathogen Informatics"/>
            <person name="Doyle S."/>
        </authorList>
    </citation>
    <scope>NUCLEOTIDE SEQUENCE [LARGE SCALE GENOMIC DNA]</scope>
    <source>
        <strain evidence="2 3">NCTC11190</strain>
    </source>
</reference>
<sequence>MLKLSLCAAAALCAAMTFNSCKDDKGGNTPPPASGSTVIDAPGFDKWVYFSFDKEAVIETDGSYSALYNSKTWDLAFHRGDIRTNSGPSGCGNGGAYKTSSTDMSTVTEKPGEVTYTIDTKAEISFPDMRTKAEQSKNEALADWYTSSGMPPTYTVNGNVYFIKTAEGKYAKVKFTDYTNDKGEGGHIAFEYEYPVE</sequence>
<dbReference type="RefSeq" id="WP_084135281.1">
    <property type="nucleotide sequence ID" value="NZ_CALVFX010000001.1"/>
</dbReference>
<evidence type="ECO:0000313" key="3">
    <source>
        <dbReference type="Proteomes" id="UP000255233"/>
    </source>
</evidence>